<gene>
    <name evidence="2" type="ORF">OUY22_00385</name>
</gene>
<keyword evidence="3" id="KW-1185">Reference proteome</keyword>
<protein>
    <submittedName>
        <fullName evidence="2">Uncharacterized protein</fullName>
    </submittedName>
</protein>
<evidence type="ECO:0000256" key="1">
    <source>
        <dbReference type="SAM" id="MobiDB-lite"/>
    </source>
</evidence>
<organism evidence="2 3">
    <name type="scientific">Nonomuraea corallina</name>
    <dbReference type="NCBI Taxonomy" id="2989783"/>
    <lineage>
        <taxon>Bacteria</taxon>
        <taxon>Bacillati</taxon>
        <taxon>Actinomycetota</taxon>
        <taxon>Actinomycetes</taxon>
        <taxon>Streptosporangiales</taxon>
        <taxon>Streptosporangiaceae</taxon>
        <taxon>Nonomuraea</taxon>
    </lineage>
</organism>
<accession>A0ABT4S4M8</accession>
<feature type="compositionally biased region" description="Basic and acidic residues" evidence="1">
    <location>
        <begin position="161"/>
        <end position="172"/>
    </location>
</feature>
<comment type="caution">
    <text evidence="2">The sequence shown here is derived from an EMBL/GenBank/DDBJ whole genome shotgun (WGS) entry which is preliminary data.</text>
</comment>
<evidence type="ECO:0000313" key="2">
    <source>
        <dbReference type="EMBL" id="MDA0631860.1"/>
    </source>
</evidence>
<feature type="region of interest" description="Disordered" evidence="1">
    <location>
        <begin position="155"/>
        <end position="178"/>
    </location>
</feature>
<sequence>MTHQSSIGTEQIRERLSELLGPGAGEISDDVVLAVVDDPLYLHHLLISRQTPAFLRLLLDSPPETAGASPVPRSAAKLSRQAASSFWKWAKSGFEFVPDEQYERRLAACRQCPHLTDPPQSKLYDVATVARRGDDRKICDLCGCVVASKARIPSETCPDPRPGRGDVNRWGEKVGSPQ</sequence>
<name>A0ABT4S4M8_9ACTN</name>
<proteinExistence type="predicted"/>
<reference evidence="2" key="1">
    <citation type="submission" date="2022-11" db="EMBL/GenBank/DDBJ databases">
        <title>Nonomuraea corallina sp. nov., a new species of the genus Nonomuraea isolated from sea side sediment in Thai sea.</title>
        <authorList>
            <person name="Ngamcharungchit C."/>
            <person name="Matsumoto A."/>
            <person name="Suriyachadkun C."/>
            <person name="Panbangred W."/>
            <person name="Inahashi Y."/>
            <person name="Intra B."/>
        </authorList>
    </citation>
    <scope>NUCLEOTIDE SEQUENCE</scope>
    <source>
        <strain evidence="2">MCN248</strain>
    </source>
</reference>
<evidence type="ECO:0000313" key="3">
    <source>
        <dbReference type="Proteomes" id="UP001144036"/>
    </source>
</evidence>
<dbReference type="EMBL" id="JAPNNL010000001">
    <property type="protein sequence ID" value="MDA0631860.1"/>
    <property type="molecule type" value="Genomic_DNA"/>
</dbReference>
<dbReference type="Proteomes" id="UP001144036">
    <property type="component" value="Unassembled WGS sequence"/>
</dbReference>
<dbReference type="RefSeq" id="WP_270152560.1">
    <property type="nucleotide sequence ID" value="NZ_JAPNNL010000001.1"/>
</dbReference>